<organism evidence="2 3">
    <name type="scientific">Flavivirga spongiicola</name>
    <dbReference type="NCBI Taxonomy" id="421621"/>
    <lineage>
        <taxon>Bacteria</taxon>
        <taxon>Pseudomonadati</taxon>
        <taxon>Bacteroidota</taxon>
        <taxon>Flavobacteriia</taxon>
        <taxon>Flavobacteriales</taxon>
        <taxon>Flavobacteriaceae</taxon>
        <taxon>Flavivirga</taxon>
    </lineage>
</organism>
<proteinExistence type="predicted"/>
<evidence type="ECO:0000256" key="1">
    <source>
        <dbReference type="SAM" id="SignalP"/>
    </source>
</evidence>
<dbReference type="Pfam" id="PF11376">
    <property type="entry name" value="DUF3179"/>
    <property type="match status" value="1"/>
</dbReference>
<dbReference type="RefSeq" id="WP_303306658.1">
    <property type="nucleotide sequence ID" value="NZ_JAODOP010000004.1"/>
</dbReference>
<feature type="chain" id="PRO_5047535317" evidence="1">
    <location>
        <begin position="25"/>
        <end position="359"/>
    </location>
</feature>
<keyword evidence="1" id="KW-0732">Signal</keyword>
<reference evidence="2 3" key="1">
    <citation type="submission" date="2022-09" db="EMBL/GenBank/DDBJ databases">
        <title>Genome sequencing of Flavivirga sp. MEBiC05379.</title>
        <authorList>
            <person name="Oh H.-M."/>
            <person name="Kwon K.K."/>
            <person name="Park M.J."/>
            <person name="Yang S.-H."/>
        </authorList>
    </citation>
    <scope>NUCLEOTIDE SEQUENCE [LARGE SCALE GENOMIC DNA]</scope>
    <source>
        <strain evidence="2 3">MEBiC05379</strain>
    </source>
</reference>
<evidence type="ECO:0000313" key="3">
    <source>
        <dbReference type="Proteomes" id="UP001337305"/>
    </source>
</evidence>
<name>A0ABU7XWP4_9FLAO</name>
<comment type="caution">
    <text evidence="2">The sequence shown here is derived from an EMBL/GenBank/DDBJ whole genome shotgun (WGS) entry which is preliminary data.</text>
</comment>
<gene>
    <name evidence="2" type="ORF">N1F79_14410</name>
</gene>
<accession>A0ABU7XWP4</accession>
<dbReference type="InterPro" id="IPR021516">
    <property type="entry name" value="DUF3179"/>
</dbReference>
<evidence type="ECO:0000313" key="2">
    <source>
        <dbReference type="EMBL" id="MEF3834327.1"/>
    </source>
</evidence>
<protein>
    <submittedName>
        <fullName evidence="2">DUF3179 domain-containing protein</fullName>
    </submittedName>
</protein>
<sequence>MKKKVFYLFVCCSLLISCSSSNDASNYISPENSNNNNISGQWSIPISEVKDGGPGKDGIPSIDNPNFTTVNNANFLNDDDLVVGIVKGNQAKAYPHIILDWHEVVNDEIDNTFITLSYCPLTGTAFAWESKSNGAFTTFGVSGLLYNANLILYDRNTDSNWSQLGLECVNGQLINDKPKLIDVVETNWKTWRALYPNTEVLTTQTGFSRTYDTYPYGDYSTNNARFIFTPSITNSALPNKDRVYAIIDNNKSKVYQFSNFNNGHVIRETFNGTSYLIVGNEDLIYGFKLSIDHENLTFDYDFSSSGVFFKDNEGNKWSIFGKAIEGPRLGETLLGAKSVVSYWFAIAAFYPNPEIYTPQ</sequence>
<feature type="signal peptide" evidence="1">
    <location>
        <begin position="1"/>
        <end position="24"/>
    </location>
</feature>
<dbReference type="PROSITE" id="PS51257">
    <property type="entry name" value="PROKAR_LIPOPROTEIN"/>
    <property type="match status" value="1"/>
</dbReference>
<dbReference type="Proteomes" id="UP001337305">
    <property type="component" value="Unassembled WGS sequence"/>
</dbReference>
<keyword evidence="3" id="KW-1185">Reference proteome</keyword>
<dbReference type="EMBL" id="JAODOP010000004">
    <property type="protein sequence ID" value="MEF3834327.1"/>
    <property type="molecule type" value="Genomic_DNA"/>
</dbReference>